<comment type="caution">
    <text evidence="2">The sequence shown here is derived from an EMBL/GenBank/DDBJ whole genome shotgun (WGS) entry which is preliminary data.</text>
</comment>
<keyword evidence="3" id="KW-1185">Reference proteome</keyword>
<accession>A0ABN3PK75</accession>
<evidence type="ECO:0000256" key="1">
    <source>
        <dbReference type="SAM" id="Phobius"/>
    </source>
</evidence>
<dbReference type="Proteomes" id="UP001500274">
    <property type="component" value="Unassembled WGS sequence"/>
</dbReference>
<evidence type="ECO:0000313" key="2">
    <source>
        <dbReference type="EMBL" id="GAA2588609.1"/>
    </source>
</evidence>
<keyword evidence="1" id="KW-1133">Transmembrane helix</keyword>
<dbReference type="EMBL" id="BAAARI010000036">
    <property type="protein sequence ID" value="GAA2588609.1"/>
    <property type="molecule type" value="Genomic_DNA"/>
</dbReference>
<protein>
    <recommendedName>
        <fullName evidence="4">DUF4352 domain-containing protein</fullName>
    </recommendedName>
</protein>
<keyword evidence="1" id="KW-0472">Membrane</keyword>
<sequence>MKTPAARIVLTVVAVVIGAFSLFVASVAIWGSWWRFPAMPTAEEWSAVFGASALVALGFAWYQIRQVDQSNKALIASNELARQVNIEAVRPRVQVALEADRFVQKDRGAPVRGTLYIAVRNIGVSPARDVRLSVSPPFTSLEKFFNPGMMGEHFAEVNKAFNGEVHFRTLNPGNTYIWFLGRVPELFDGGSEVPRRWEVETEYMGTASPEPFRETSVLDLDIEKRIELRVDPLVRIGKDIEVVGSHLKAIKGAVPKKLALSDDSIEALRQRNFGLRSSGLRARQRPPWLRRRR</sequence>
<proteinExistence type="predicted"/>
<reference evidence="2 3" key="1">
    <citation type="journal article" date="2019" name="Int. J. Syst. Evol. Microbiol.">
        <title>The Global Catalogue of Microorganisms (GCM) 10K type strain sequencing project: providing services to taxonomists for standard genome sequencing and annotation.</title>
        <authorList>
            <consortium name="The Broad Institute Genomics Platform"/>
            <consortium name="The Broad Institute Genome Sequencing Center for Infectious Disease"/>
            <person name="Wu L."/>
            <person name="Ma J."/>
        </authorList>
    </citation>
    <scope>NUCLEOTIDE SEQUENCE [LARGE SCALE GENOMIC DNA]</scope>
    <source>
        <strain evidence="2 3">JCM 16365</strain>
    </source>
</reference>
<feature type="transmembrane region" description="Helical" evidence="1">
    <location>
        <begin position="45"/>
        <end position="62"/>
    </location>
</feature>
<gene>
    <name evidence="2" type="ORF">GCM10009862_28770</name>
</gene>
<evidence type="ECO:0000313" key="3">
    <source>
        <dbReference type="Proteomes" id="UP001500274"/>
    </source>
</evidence>
<dbReference type="RefSeq" id="WP_344230653.1">
    <property type="nucleotide sequence ID" value="NZ_BAAARI010000036.1"/>
</dbReference>
<organism evidence="2 3">
    <name type="scientific">Microbacterium binotii</name>
    <dbReference type="NCBI Taxonomy" id="462710"/>
    <lineage>
        <taxon>Bacteria</taxon>
        <taxon>Bacillati</taxon>
        <taxon>Actinomycetota</taxon>
        <taxon>Actinomycetes</taxon>
        <taxon>Micrococcales</taxon>
        <taxon>Microbacteriaceae</taxon>
        <taxon>Microbacterium</taxon>
    </lineage>
</organism>
<feature type="transmembrane region" description="Helical" evidence="1">
    <location>
        <begin position="12"/>
        <end position="33"/>
    </location>
</feature>
<evidence type="ECO:0008006" key="4">
    <source>
        <dbReference type="Google" id="ProtNLM"/>
    </source>
</evidence>
<name>A0ABN3PK75_9MICO</name>
<keyword evidence="1" id="KW-0812">Transmembrane</keyword>